<organism evidence="1 2">
    <name type="scientific">Volvox reticuliferus</name>
    <dbReference type="NCBI Taxonomy" id="1737510"/>
    <lineage>
        <taxon>Eukaryota</taxon>
        <taxon>Viridiplantae</taxon>
        <taxon>Chlorophyta</taxon>
        <taxon>core chlorophytes</taxon>
        <taxon>Chlorophyceae</taxon>
        <taxon>CS clade</taxon>
        <taxon>Chlamydomonadales</taxon>
        <taxon>Volvocaceae</taxon>
        <taxon>Volvox</taxon>
    </lineage>
</organism>
<accession>A0A8J4FJC9</accession>
<reference evidence="1" key="1">
    <citation type="journal article" date="2021" name="Proc. Natl. Acad. Sci. U.S.A.">
        <title>Three genomes in the algal genus Volvox reveal the fate of a haploid sex-determining region after a transition to homothallism.</title>
        <authorList>
            <person name="Yamamoto K."/>
            <person name="Hamaji T."/>
            <person name="Kawai-Toyooka H."/>
            <person name="Matsuzaki R."/>
            <person name="Takahashi F."/>
            <person name="Nishimura Y."/>
            <person name="Kawachi M."/>
            <person name="Noguchi H."/>
            <person name="Minakuchi Y."/>
            <person name="Umen J.G."/>
            <person name="Toyoda A."/>
            <person name="Nozaki H."/>
        </authorList>
    </citation>
    <scope>NUCLEOTIDE SEQUENCE</scope>
    <source>
        <strain evidence="1">NIES-3786</strain>
    </source>
</reference>
<protein>
    <submittedName>
        <fullName evidence="1">Uncharacterized protein</fullName>
    </submittedName>
</protein>
<gene>
    <name evidence="1" type="ORF">Vretifemale_4509</name>
</gene>
<evidence type="ECO:0000313" key="2">
    <source>
        <dbReference type="Proteomes" id="UP000747110"/>
    </source>
</evidence>
<comment type="caution">
    <text evidence="1">The sequence shown here is derived from an EMBL/GenBank/DDBJ whole genome shotgun (WGS) entry which is preliminary data.</text>
</comment>
<dbReference type="Proteomes" id="UP000747110">
    <property type="component" value="Unassembled WGS sequence"/>
</dbReference>
<name>A0A8J4FJC9_9CHLO</name>
<evidence type="ECO:0000313" key="1">
    <source>
        <dbReference type="EMBL" id="GIL74515.1"/>
    </source>
</evidence>
<proteinExistence type="predicted"/>
<dbReference type="AlphaFoldDB" id="A0A8J4FJC9"/>
<sequence>MLRVLRQSPENPVIWQRALLTHEVEEVLGPLAATGNGAGTVDQSVLATERVRQRYAAITSGAAAQGEPGTVPDVRVGTRLVPIGDGHLGCVASAAAEMMERGTGVALSVEITRKRGLGDEYQYCSLAALQHTNICSALVKLAMRKMACLTS</sequence>
<keyword evidence="2" id="KW-1185">Reference proteome</keyword>
<dbReference type="OrthoDB" id="2122982at2759"/>
<dbReference type="EMBL" id="BNCP01000006">
    <property type="protein sequence ID" value="GIL74515.1"/>
    <property type="molecule type" value="Genomic_DNA"/>
</dbReference>